<dbReference type="PROSITE" id="PS51257">
    <property type="entry name" value="PROKAR_LIPOPROTEIN"/>
    <property type="match status" value="1"/>
</dbReference>
<dbReference type="PIRSF" id="PIRSF033909">
    <property type="entry name" value="UCP033909"/>
    <property type="match status" value="1"/>
</dbReference>
<dbReference type="Proteomes" id="UP001317629">
    <property type="component" value="Chromosome"/>
</dbReference>
<gene>
    <name evidence="1" type="ORF">SS37A_02440</name>
</gene>
<evidence type="ECO:0000313" key="2">
    <source>
        <dbReference type="Proteomes" id="UP001317629"/>
    </source>
</evidence>
<dbReference type="PANTHER" id="PTHR36513">
    <property type="entry name" value="ABC TRANSMEMBRANE TYPE-1 DOMAIN-CONTAINING PROTEIN"/>
    <property type="match status" value="1"/>
</dbReference>
<dbReference type="InterPro" id="IPR014586">
    <property type="entry name" value="UCP033909"/>
</dbReference>
<dbReference type="EMBL" id="AP027142">
    <property type="protein sequence ID" value="BDV32715.1"/>
    <property type="molecule type" value="Genomic_DNA"/>
</dbReference>
<dbReference type="SUPFAM" id="SSF53474">
    <property type="entry name" value="alpha/beta-Hydrolases"/>
    <property type="match status" value="1"/>
</dbReference>
<dbReference type="PANTHER" id="PTHR36513:SF1">
    <property type="entry name" value="TRANSMEMBRANE PROTEIN"/>
    <property type="match status" value="1"/>
</dbReference>
<evidence type="ECO:0000313" key="1">
    <source>
        <dbReference type="EMBL" id="BDV32715.1"/>
    </source>
</evidence>
<name>A0ABN6V9Y3_9HYPH</name>
<keyword evidence="2" id="KW-1185">Reference proteome</keyword>
<dbReference type="Pfam" id="PF05990">
    <property type="entry name" value="DUF900"/>
    <property type="match status" value="1"/>
</dbReference>
<proteinExistence type="predicted"/>
<reference evidence="1 2" key="1">
    <citation type="journal article" date="2023" name="Int. J. Syst. Evol. Microbiol.">
        <title>Methylocystis iwaonis sp. nov., a type II methane-oxidizing bacterium from surface soil of a rice paddy field in Japan, and emended description of the genus Methylocystis (ex Whittenbury et al. 1970) Bowman et al. 1993.</title>
        <authorList>
            <person name="Kaise H."/>
            <person name="Sawadogo J.B."/>
            <person name="Alam M.S."/>
            <person name="Ueno C."/>
            <person name="Dianou D."/>
            <person name="Shinjo R."/>
            <person name="Asakawa S."/>
        </authorList>
    </citation>
    <scope>NUCLEOTIDE SEQUENCE [LARGE SCALE GENOMIC DNA]</scope>
    <source>
        <strain evidence="1 2">SS37A-Re</strain>
    </source>
</reference>
<dbReference type="Gene3D" id="3.40.50.1820">
    <property type="entry name" value="alpha/beta hydrolase"/>
    <property type="match status" value="1"/>
</dbReference>
<protein>
    <submittedName>
        <fullName evidence="1">Esterase</fullName>
    </submittedName>
</protein>
<dbReference type="InterPro" id="IPR029058">
    <property type="entry name" value="AB_hydrolase_fold"/>
</dbReference>
<dbReference type="InterPro" id="IPR010297">
    <property type="entry name" value="DUF900_hydrolase"/>
</dbReference>
<accession>A0ABN6V9Y3</accession>
<sequence>MRAPAALLALGLAACAGRQEGVLLPTHQRAPGTSVVNMLVATTRAPDLKDPGEMFSGERGAGLSFAAMTVSIPPDAYRTVGEVQWPESAPPDPMRAFTTVDAETLSLPGAITELNKRLAQTPKRQVLLFVHGYNTRFADAVYRFAQIVHDSDAPVAPVLFTWPSRGKLLQYGYDHESANYSRDALENVLQALARDPNVGEISVLAHSMGNWVTLEALRQMAIRNRGLPDKIKNVMLASPDVDFDVFKRQIATMDARPSIFTIFVSRDDEALAVSRRVWGDKPRVGAVNPNAEPYRDVFAHDRLLVVDLTDVASGGEDKLGHSKFAEAPGVVRAIGARLATGQSLSEGGAGVGDKLGMVAAGAASTVGVAAGAAVAAPFAIVDPRTRENFADRLQAVGEQAGETLQSGANVAQP</sequence>
<organism evidence="1 2">
    <name type="scientific">Methylocystis iwaonis</name>
    <dbReference type="NCBI Taxonomy" id="2885079"/>
    <lineage>
        <taxon>Bacteria</taxon>
        <taxon>Pseudomonadati</taxon>
        <taxon>Pseudomonadota</taxon>
        <taxon>Alphaproteobacteria</taxon>
        <taxon>Hyphomicrobiales</taxon>
        <taxon>Methylocystaceae</taxon>
        <taxon>Methylocystis</taxon>
    </lineage>
</organism>